<reference evidence="2" key="1">
    <citation type="submission" date="2010-08" db="EMBL/GenBank/DDBJ databases">
        <authorList>
            <consortium name="Caenorhabditis japonica Sequencing Consortium"/>
            <person name="Wilson R.K."/>
        </authorList>
    </citation>
    <scope>NUCLEOTIDE SEQUENCE [LARGE SCALE GENOMIC DNA]</scope>
    <source>
        <strain evidence="2">DF5081</strain>
    </source>
</reference>
<accession>A0A8R1DEJ8</accession>
<dbReference type="AlphaFoldDB" id="A0A8R1DEJ8"/>
<name>A0A8R1DEJ8_CAEJA</name>
<sequence length="186" mass="20332">MLSRHIQMCSRLGFTPSTSQAVFHTSATVSVLPRARPLDEEIPATVATKAKNPRRDAAQILDLSGKRAKNDIDIIVTDQYLQQWYKMETKSLAADYLALSKSKLSMFVAATAACGFLMAPVPVAAAPLAAATVVAISRTKKACFVIGSYQQAQTIQNWNSIFINEPDIVYQAEELTNLDHADAMEL</sequence>
<reference evidence="1" key="2">
    <citation type="submission" date="2022-06" db="UniProtKB">
        <authorList>
            <consortium name="EnsemblMetazoa"/>
        </authorList>
    </citation>
    <scope>IDENTIFICATION</scope>
    <source>
        <strain evidence="1">DF5081</strain>
    </source>
</reference>
<keyword evidence="2" id="KW-1185">Reference proteome</keyword>
<dbReference type="Proteomes" id="UP000005237">
    <property type="component" value="Unassembled WGS sequence"/>
</dbReference>
<proteinExistence type="predicted"/>
<dbReference type="EnsemblMetazoa" id="CJA00432.1">
    <property type="protein sequence ID" value="CJA00432.1"/>
    <property type="gene ID" value="WBGene00119636"/>
</dbReference>
<organism evidence="1 2">
    <name type="scientific">Caenorhabditis japonica</name>
    <dbReference type="NCBI Taxonomy" id="281687"/>
    <lineage>
        <taxon>Eukaryota</taxon>
        <taxon>Metazoa</taxon>
        <taxon>Ecdysozoa</taxon>
        <taxon>Nematoda</taxon>
        <taxon>Chromadorea</taxon>
        <taxon>Rhabditida</taxon>
        <taxon>Rhabditina</taxon>
        <taxon>Rhabditomorpha</taxon>
        <taxon>Rhabditoidea</taxon>
        <taxon>Rhabditidae</taxon>
        <taxon>Peloderinae</taxon>
        <taxon>Caenorhabditis</taxon>
    </lineage>
</organism>
<evidence type="ECO:0000313" key="1">
    <source>
        <dbReference type="EnsemblMetazoa" id="CJA00432.1"/>
    </source>
</evidence>
<evidence type="ECO:0000313" key="2">
    <source>
        <dbReference type="Proteomes" id="UP000005237"/>
    </source>
</evidence>
<protein>
    <submittedName>
        <fullName evidence="1">Uncharacterized protein</fullName>
    </submittedName>
</protein>